<reference evidence="3 4" key="1">
    <citation type="submission" date="2007-07" db="EMBL/GenBank/DDBJ databases">
        <title>Complete sequence of chromosome of Xanthobacter autotrophicus Py2.</title>
        <authorList>
            <consortium name="US DOE Joint Genome Institute"/>
            <person name="Copeland A."/>
            <person name="Lucas S."/>
            <person name="Lapidus A."/>
            <person name="Barry K."/>
            <person name="Glavina del Rio T."/>
            <person name="Hammon N."/>
            <person name="Israni S."/>
            <person name="Dalin E."/>
            <person name="Tice H."/>
            <person name="Pitluck S."/>
            <person name="Sims D."/>
            <person name="Brettin T."/>
            <person name="Bruce D."/>
            <person name="Detter J.C."/>
            <person name="Han C."/>
            <person name="Tapia R."/>
            <person name="Brainard J."/>
            <person name="Schmutz J."/>
            <person name="Larimer F."/>
            <person name="Land M."/>
            <person name="Hauser L."/>
            <person name="Kyrpides N."/>
            <person name="Kim E."/>
            <person name="Ensigns S.A."/>
            <person name="Richardson P."/>
        </authorList>
    </citation>
    <scope>NUCLEOTIDE SEQUENCE [LARGE SCALE GENOMIC DNA]</scope>
    <source>
        <strain evidence="4">ATCC BAA-1158 / Py2</strain>
    </source>
</reference>
<dbReference type="HOGENOM" id="CLU_009834_7_2_5"/>
<keyword evidence="3" id="KW-0413">Isomerase</keyword>
<protein>
    <submittedName>
        <fullName evidence="3">Enoyl-CoA hydratase/isomerase</fullName>
    </submittedName>
</protein>
<evidence type="ECO:0000256" key="2">
    <source>
        <dbReference type="RuleBase" id="RU003707"/>
    </source>
</evidence>
<evidence type="ECO:0000256" key="1">
    <source>
        <dbReference type="ARBA" id="ARBA00005254"/>
    </source>
</evidence>
<dbReference type="InterPro" id="IPR018376">
    <property type="entry name" value="Enoyl-CoA_hyd/isom_CS"/>
</dbReference>
<dbReference type="Gene3D" id="1.10.12.10">
    <property type="entry name" value="Lyase 2-enoyl-coa Hydratase, Chain A, domain 2"/>
    <property type="match status" value="1"/>
</dbReference>
<organism evidence="3 4">
    <name type="scientific">Xanthobacter autotrophicus (strain ATCC BAA-1158 / Py2)</name>
    <dbReference type="NCBI Taxonomy" id="78245"/>
    <lineage>
        <taxon>Bacteria</taxon>
        <taxon>Pseudomonadati</taxon>
        <taxon>Pseudomonadota</taxon>
        <taxon>Alphaproteobacteria</taxon>
        <taxon>Hyphomicrobiales</taxon>
        <taxon>Xanthobacteraceae</taxon>
        <taxon>Xanthobacter</taxon>
    </lineage>
</organism>
<dbReference type="SUPFAM" id="SSF52096">
    <property type="entry name" value="ClpP/crotonase"/>
    <property type="match status" value="1"/>
</dbReference>
<dbReference type="PROSITE" id="PS00166">
    <property type="entry name" value="ENOYL_COA_HYDRATASE"/>
    <property type="match status" value="1"/>
</dbReference>
<dbReference type="InterPro" id="IPR001753">
    <property type="entry name" value="Enoyl-CoA_hydra/iso"/>
</dbReference>
<dbReference type="GO" id="GO:0016853">
    <property type="term" value="F:isomerase activity"/>
    <property type="evidence" value="ECO:0007669"/>
    <property type="project" value="UniProtKB-KW"/>
</dbReference>
<dbReference type="InterPro" id="IPR014748">
    <property type="entry name" value="Enoyl-CoA_hydra_C"/>
</dbReference>
<dbReference type="PANTHER" id="PTHR43459:SF1">
    <property type="entry name" value="EG:BACN32G11.4 PROTEIN"/>
    <property type="match status" value="1"/>
</dbReference>
<keyword evidence="4" id="KW-1185">Reference proteome</keyword>
<dbReference type="STRING" id="78245.Xaut_1401"/>
<dbReference type="EMBL" id="CP000781">
    <property type="protein sequence ID" value="ABS66649.1"/>
    <property type="molecule type" value="Genomic_DNA"/>
</dbReference>
<dbReference type="Pfam" id="PF00378">
    <property type="entry name" value="ECH_1"/>
    <property type="match status" value="1"/>
</dbReference>
<dbReference type="AlphaFoldDB" id="A7IF56"/>
<comment type="similarity">
    <text evidence="1 2">Belongs to the enoyl-CoA hydratase/isomerase family.</text>
</comment>
<dbReference type="PhylomeDB" id="A7IF56"/>
<accession>A7IF56</accession>
<dbReference type="eggNOG" id="COG1024">
    <property type="taxonomic scope" value="Bacteria"/>
</dbReference>
<dbReference type="Gene3D" id="3.90.226.10">
    <property type="entry name" value="2-enoyl-CoA Hydratase, Chain A, domain 1"/>
    <property type="match status" value="1"/>
</dbReference>
<dbReference type="PANTHER" id="PTHR43459">
    <property type="entry name" value="ENOYL-COA HYDRATASE"/>
    <property type="match status" value="1"/>
</dbReference>
<dbReference type="CDD" id="cd06558">
    <property type="entry name" value="crotonase-like"/>
    <property type="match status" value="1"/>
</dbReference>
<name>A7IF56_XANP2</name>
<dbReference type="Proteomes" id="UP000002417">
    <property type="component" value="Chromosome"/>
</dbReference>
<evidence type="ECO:0000313" key="4">
    <source>
        <dbReference type="Proteomes" id="UP000002417"/>
    </source>
</evidence>
<dbReference type="InterPro" id="IPR029045">
    <property type="entry name" value="ClpP/crotonase-like_dom_sf"/>
</dbReference>
<dbReference type="KEGG" id="xau:Xaut_1401"/>
<proteinExistence type="inferred from homology"/>
<sequence>MSAPTSAAVDEHPIRLDIAEGIARIRFNRPHVLNAINDAAVLALKAAVDQVAKDESVRVVVLSGEGRAFMAGGDVGRFHEAGRDAPKVVSAIIDPFHHAIVSLAAMPAPVIACLHGAVAGAGVSVALAADLAIAADDIKMTLAYTRIGTSPDGSSTFSLPRVVGLRKAMEIALLSDTVEAAEALRLGLVNKVVPAADLQAETDALAKRLAAGPTLAYGRIKHLLRASFNHSLSDQLNAERDAFIASAGTHDFAEGATAFVEKRAPRFEGR</sequence>
<evidence type="ECO:0000313" key="3">
    <source>
        <dbReference type="EMBL" id="ABS66649.1"/>
    </source>
</evidence>
<gene>
    <name evidence="3" type="ordered locus">Xaut_1401</name>
</gene>
<dbReference type="OrthoDB" id="9781757at2"/>